<sequence length="39" mass="4191">MFNPAYFSLVNKSKYSLRAIFSPGAVGMNSGPVLGQKGR</sequence>
<accession>A0A4U6UTP3</accession>
<keyword evidence="2" id="KW-1185">Reference proteome</keyword>
<proteinExistence type="predicted"/>
<organism evidence="1 2">
    <name type="scientific">Setaria viridis</name>
    <name type="common">Green bristlegrass</name>
    <name type="synonym">Setaria italica subsp. viridis</name>
    <dbReference type="NCBI Taxonomy" id="4556"/>
    <lineage>
        <taxon>Eukaryota</taxon>
        <taxon>Viridiplantae</taxon>
        <taxon>Streptophyta</taxon>
        <taxon>Embryophyta</taxon>
        <taxon>Tracheophyta</taxon>
        <taxon>Spermatophyta</taxon>
        <taxon>Magnoliopsida</taxon>
        <taxon>Liliopsida</taxon>
        <taxon>Poales</taxon>
        <taxon>Poaceae</taxon>
        <taxon>PACMAD clade</taxon>
        <taxon>Panicoideae</taxon>
        <taxon>Panicodae</taxon>
        <taxon>Paniceae</taxon>
        <taxon>Cenchrinae</taxon>
        <taxon>Setaria</taxon>
    </lineage>
</organism>
<evidence type="ECO:0000313" key="1">
    <source>
        <dbReference type="EMBL" id="TKW17429.1"/>
    </source>
</evidence>
<dbReference type="Proteomes" id="UP000298652">
    <property type="component" value="Chromosome 5"/>
</dbReference>
<protein>
    <submittedName>
        <fullName evidence="1">Uncharacterized protein</fullName>
    </submittedName>
</protein>
<reference evidence="1" key="1">
    <citation type="submission" date="2019-03" db="EMBL/GenBank/DDBJ databases">
        <title>WGS assembly of Setaria viridis.</title>
        <authorList>
            <person name="Huang P."/>
            <person name="Jenkins J."/>
            <person name="Grimwood J."/>
            <person name="Barry K."/>
            <person name="Healey A."/>
            <person name="Mamidi S."/>
            <person name="Sreedasyam A."/>
            <person name="Shu S."/>
            <person name="Feldman M."/>
            <person name="Wu J."/>
            <person name="Yu Y."/>
            <person name="Chen C."/>
            <person name="Johnson J."/>
            <person name="Rokhsar D."/>
            <person name="Baxter I."/>
            <person name="Schmutz J."/>
            <person name="Brutnell T."/>
            <person name="Kellogg E."/>
        </authorList>
    </citation>
    <scope>NUCLEOTIDE SEQUENCE [LARGE SCALE GENOMIC DNA]</scope>
</reference>
<dbReference type="AlphaFoldDB" id="A0A4U6UTP3"/>
<dbReference type="EMBL" id="CM016556">
    <property type="protein sequence ID" value="TKW17429.1"/>
    <property type="molecule type" value="Genomic_DNA"/>
</dbReference>
<dbReference type="Gramene" id="TKW17429">
    <property type="protein sequence ID" value="TKW17429"/>
    <property type="gene ID" value="SEVIR_5G365901v2"/>
</dbReference>
<evidence type="ECO:0000313" key="2">
    <source>
        <dbReference type="Proteomes" id="UP000298652"/>
    </source>
</evidence>
<gene>
    <name evidence="1" type="ORF">SEVIR_5G365901v2</name>
</gene>
<name>A0A4U6UTP3_SETVI</name>